<evidence type="ECO:0000256" key="1">
    <source>
        <dbReference type="SAM" id="MobiDB-lite"/>
    </source>
</evidence>
<feature type="compositionally biased region" description="Polar residues" evidence="1">
    <location>
        <begin position="26"/>
        <end position="45"/>
    </location>
</feature>
<dbReference type="RefSeq" id="XP_017687418.1">
    <property type="nucleotide sequence ID" value="XM_017831929.1"/>
</dbReference>
<evidence type="ECO:0000313" key="2">
    <source>
        <dbReference type="Proteomes" id="UP000504624"/>
    </source>
</evidence>
<evidence type="ECO:0000313" key="4">
    <source>
        <dbReference type="RefSeq" id="XP_017687417.1"/>
    </source>
</evidence>
<dbReference type="Proteomes" id="UP000504624">
    <property type="component" value="Unplaced"/>
</dbReference>
<feature type="compositionally biased region" description="Low complexity" evidence="1">
    <location>
        <begin position="49"/>
        <end position="60"/>
    </location>
</feature>
<evidence type="ECO:0000313" key="3">
    <source>
        <dbReference type="RefSeq" id="XP_017687416.1"/>
    </source>
</evidence>
<sequence length="307" mass="32361">MERDQILPSPLDPGNGLLRHPRASLKETNQSAAPEDCSSTNNPSPLAQGGAINPSSSSSGAAVGMAGGAAVQTAFPARGEEPKSGQGSSFQPLLPLLPCCSPSSSAPCACAAVLAGSNYCWFLHSLCFGLIMMVAVTPLGQQWVPTQVLLVCPCCWLSMQPGSGNVTVLKNKMPSGACALSQGDAAQRDNLLLPPPAPPPPLCRADSWDHSHPGGTGSLQSARWHPRGRDRCCWMTGWRSSLWTWFLASLPAEVSSAGVPEGCGQPCSFPGQEKKRNTSRSLNLLNLKLEKAPSCFQSFLLLLMQLV</sequence>
<dbReference type="RefSeq" id="XP_017687419.1">
    <property type="nucleotide sequence ID" value="XM_017831930.1"/>
</dbReference>
<keyword evidence="2" id="KW-1185">Reference proteome</keyword>
<feature type="region of interest" description="Disordered" evidence="1">
    <location>
        <begin position="1"/>
        <end position="60"/>
    </location>
</feature>
<gene>
    <name evidence="3 4 5 6" type="primary">LOC108505673</name>
</gene>
<evidence type="ECO:0000313" key="5">
    <source>
        <dbReference type="RefSeq" id="XP_017687418.1"/>
    </source>
</evidence>
<protein>
    <submittedName>
        <fullName evidence="3 4">Uncharacterized protein LOC108505673</fullName>
    </submittedName>
</protein>
<dbReference type="AlphaFoldDB" id="A0A6J0ILD0"/>
<reference evidence="3 4" key="1">
    <citation type="submission" date="2025-04" db="UniProtKB">
        <authorList>
            <consortium name="RefSeq"/>
        </authorList>
    </citation>
    <scope>IDENTIFICATION</scope>
</reference>
<feature type="region of interest" description="Disordered" evidence="1">
    <location>
        <begin position="204"/>
        <end position="224"/>
    </location>
</feature>
<evidence type="ECO:0000313" key="6">
    <source>
        <dbReference type="RefSeq" id="XP_017687419.1"/>
    </source>
</evidence>
<organism evidence="2 4">
    <name type="scientific">Lepidothrix coronata</name>
    <name type="common">blue-crowned manakin</name>
    <dbReference type="NCBI Taxonomy" id="321398"/>
    <lineage>
        <taxon>Eukaryota</taxon>
        <taxon>Metazoa</taxon>
        <taxon>Chordata</taxon>
        <taxon>Craniata</taxon>
        <taxon>Vertebrata</taxon>
        <taxon>Euteleostomi</taxon>
        <taxon>Archelosauria</taxon>
        <taxon>Archosauria</taxon>
        <taxon>Dinosauria</taxon>
        <taxon>Saurischia</taxon>
        <taxon>Theropoda</taxon>
        <taxon>Coelurosauria</taxon>
        <taxon>Aves</taxon>
        <taxon>Neognathae</taxon>
        <taxon>Neoaves</taxon>
        <taxon>Telluraves</taxon>
        <taxon>Australaves</taxon>
        <taxon>Passeriformes</taxon>
        <taxon>Pipridae</taxon>
        <taxon>Lepidothrix</taxon>
    </lineage>
</organism>
<name>A0A6J0ILD0_9PASS</name>
<dbReference type="RefSeq" id="XP_017687416.1">
    <property type="nucleotide sequence ID" value="XM_017831927.1"/>
</dbReference>
<accession>A0A6J0ILD0</accession>
<dbReference type="RefSeq" id="XP_017687417.1">
    <property type="nucleotide sequence ID" value="XM_017831928.1"/>
</dbReference>
<proteinExistence type="predicted"/>
<dbReference type="GeneID" id="108505673"/>